<evidence type="ECO:0000256" key="2">
    <source>
        <dbReference type="ARBA" id="ARBA00011975"/>
    </source>
</evidence>
<gene>
    <name evidence="13" type="ORF">ACJIZ3_001838</name>
</gene>
<sequence>MKSRQKLHHHHQHSPLRKSPRLSPSPSPSSSTHQKNPNPNPKTRSIDNAGALSLKVLDPLPLKICHPYTNFIRRSARFTTTPLQEESKSRSIKPKAKRLPAFSLSKLRTSPRFSTPPPLTLRNGKIVVPVDVGSKKRCRSEGKEVISGRVVKKGRVDLGENGNSKAQLLALPEPGSGYFSKSSFSEKCLRSRTVVMKEVKSDSKKNAVGFNSNKMCLRSEKSEFVSIDSPEASKTRDVGSCLRRSPRLNDHVDETLALPEKNFKKKSSVSTSPSKKTVSEDISNGKRLRTPRMKLASEELSEVKRDSEKCDLESMSHEKCLRSRKIQLKEVVVDESGEKKSVSIGGEKKERSIKCCFVGKPIPEEEARVRWGWRYDLKNQRKGQSRKVNADEEDEIICDVKCHYAQAKVGTSVLNIGDCAYVKGEGNTKLIGKILEFFKSMDGEDYFRVQWFYRAEDTVLKDAASLHDERRLFYSSFMNDNFLDCIISKVTIVRVSSELCLKSNPVQSTAYYYDMEYCVEYSTFRNLFPETSKDSNYSATLSSNGPDDRPISPTPLEVLPNLETSKPELALLDLYSGCGGMSTGLCVGAKFSSVKLVAKWAVDMDSSACESLKLNHPETKVRNESADDFLELLRQWEQLCKSYACDLEKTLKCESEDLVEAEECTTDLETEVSSGELEVSHLVNICYGDPNEKGKRGLHFMVRWKGYGPDEDTWEPIEGLSNCQELIQDFVRMGYKSKILPLPGDAHIICGGPPCQGISGYNRYRNFDSPLTDERNRQIIVFMDIVEFLKPIYVLMENVVDIIKFDKASLGRYALSRLVHMKYQARLGTIASGCYGLPQFRLRVFIWGAHPSVKLPQFPLPTHDVVVKYWPPLEFERNIVAYDEGEPRTLEDAIILRDSISDLPDVTNNETREEMEYKKLPETEFQKHIRLSKDEFTGLVSTRDSQEKVPILYDHRPLPLSEHDYLRVCQIPHRKGANFRDLAGVIVGEGNVVRRDPLIEPVMLHTGRLLVPDCVFTFEQGKSKRPYARLWWDETVSTVVTFPHVRSSAVLHPEQDRVLTIRECARLQGFPDFYRFCGTIKDRYRQIGNAVSIPVARALGYSLGMAYQKVIGDEPLMMLPPKFSSQQPLTYY</sequence>
<feature type="region of interest" description="Disordered" evidence="10">
    <location>
        <begin position="260"/>
        <end position="288"/>
    </location>
</feature>
<dbReference type="Gene3D" id="2.30.30.490">
    <property type="match status" value="1"/>
</dbReference>
<name>A0ABD3U7M6_9LAMI</name>
<dbReference type="Pfam" id="PF00385">
    <property type="entry name" value="Chromo"/>
    <property type="match status" value="1"/>
</dbReference>
<evidence type="ECO:0000256" key="1">
    <source>
        <dbReference type="ARBA" id="ARBA00004123"/>
    </source>
</evidence>
<dbReference type="GO" id="GO:0003886">
    <property type="term" value="F:DNA (cytosine-5-)-methyltransferase activity"/>
    <property type="evidence" value="ECO:0007669"/>
    <property type="project" value="UniProtKB-EC"/>
</dbReference>
<dbReference type="FunFam" id="3.90.120.10:FF:000003">
    <property type="entry name" value="DNA (cytosine-5)-methyltransferase 1"/>
    <property type="match status" value="1"/>
</dbReference>
<evidence type="ECO:0000256" key="7">
    <source>
        <dbReference type="ARBA" id="ARBA00023242"/>
    </source>
</evidence>
<dbReference type="InterPro" id="IPR031303">
    <property type="entry name" value="C5_meth_CS"/>
</dbReference>
<evidence type="ECO:0000313" key="14">
    <source>
        <dbReference type="Proteomes" id="UP001634393"/>
    </source>
</evidence>
<proteinExistence type="inferred from homology"/>
<dbReference type="InterPro" id="IPR000953">
    <property type="entry name" value="Chromo/chromo_shadow_dom"/>
</dbReference>
<dbReference type="InterPro" id="IPR001525">
    <property type="entry name" value="C5_MeTfrase"/>
</dbReference>
<evidence type="ECO:0000256" key="5">
    <source>
        <dbReference type="ARBA" id="ARBA00022691"/>
    </source>
</evidence>
<dbReference type="Gene3D" id="3.40.50.150">
    <property type="entry name" value="Vaccinia Virus protein VP39"/>
    <property type="match status" value="1"/>
</dbReference>
<dbReference type="GO" id="GO:0003677">
    <property type="term" value="F:DNA binding"/>
    <property type="evidence" value="ECO:0007669"/>
    <property type="project" value="UniProtKB-KW"/>
</dbReference>
<feature type="active site" evidence="9">
    <location>
        <position position="755"/>
    </location>
</feature>
<comment type="similarity">
    <text evidence="9">Belongs to the class I-like SAM-binding methyltransferase superfamily. C5-methyltransferase family.</text>
</comment>
<dbReference type="SUPFAM" id="SSF54160">
    <property type="entry name" value="Chromo domain-like"/>
    <property type="match status" value="1"/>
</dbReference>
<dbReference type="CDD" id="cd18635">
    <property type="entry name" value="CD_CMT3_like"/>
    <property type="match status" value="1"/>
</dbReference>
<feature type="domain" description="Chromo" evidence="11">
    <location>
        <begin position="677"/>
        <end position="730"/>
    </location>
</feature>
<dbReference type="InterPro" id="IPR023779">
    <property type="entry name" value="Chromodomain_CS"/>
</dbReference>
<keyword evidence="3 9" id="KW-0489">Methyltransferase</keyword>
<dbReference type="PROSITE" id="PS00598">
    <property type="entry name" value="CHROMO_1"/>
    <property type="match status" value="1"/>
</dbReference>
<dbReference type="Gene3D" id="3.90.120.10">
    <property type="entry name" value="DNA Methylase, subunit A, domain 2"/>
    <property type="match status" value="1"/>
</dbReference>
<dbReference type="Proteomes" id="UP001634393">
    <property type="component" value="Unassembled WGS sequence"/>
</dbReference>
<feature type="compositionally biased region" description="Polar residues" evidence="10">
    <location>
        <begin position="32"/>
        <end position="43"/>
    </location>
</feature>
<reference evidence="13 14" key="1">
    <citation type="submission" date="2024-12" db="EMBL/GenBank/DDBJ databases">
        <title>The unique morphological basis and parallel evolutionary history of personate flowers in Penstemon.</title>
        <authorList>
            <person name="Depatie T.H."/>
            <person name="Wessinger C.A."/>
        </authorList>
    </citation>
    <scope>NUCLEOTIDE SEQUENCE [LARGE SCALE GENOMIC DNA]</scope>
    <source>
        <strain evidence="13">WTNN_2</strain>
        <tissue evidence="13">Leaf</tissue>
    </source>
</reference>
<dbReference type="PROSITE" id="PS50013">
    <property type="entry name" value="CHROMO_2"/>
    <property type="match status" value="1"/>
</dbReference>
<dbReference type="PROSITE" id="PS00095">
    <property type="entry name" value="C5_MTASE_2"/>
    <property type="match status" value="1"/>
</dbReference>
<dbReference type="GO" id="GO:0032259">
    <property type="term" value="P:methylation"/>
    <property type="evidence" value="ECO:0007669"/>
    <property type="project" value="UniProtKB-KW"/>
</dbReference>
<dbReference type="PANTHER" id="PTHR10629:SF34">
    <property type="entry name" value="DNA (CYTOSINE-5)-METHYLTRANSFERASE CMT2"/>
    <property type="match status" value="1"/>
</dbReference>
<organism evidence="13 14">
    <name type="scientific">Penstemon smallii</name>
    <dbReference type="NCBI Taxonomy" id="265156"/>
    <lineage>
        <taxon>Eukaryota</taxon>
        <taxon>Viridiplantae</taxon>
        <taxon>Streptophyta</taxon>
        <taxon>Embryophyta</taxon>
        <taxon>Tracheophyta</taxon>
        <taxon>Spermatophyta</taxon>
        <taxon>Magnoliopsida</taxon>
        <taxon>eudicotyledons</taxon>
        <taxon>Gunneridae</taxon>
        <taxon>Pentapetalae</taxon>
        <taxon>asterids</taxon>
        <taxon>lamiids</taxon>
        <taxon>Lamiales</taxon>
        <taxon>Plantaginaceae</taxon>
        <taxon>Cheloneae</taxon>
        <taxon>Penstemon</taxon>
    </lineage>
</organism>
<feature type="compositionally biased region" description="Basic residues" evidence="10">
    <location>
        <begin position="1"/>
        <end position="20"/>
    </location>
</feature>
<keyword evidence="6" id="KW-0238">DNA-binding</keyword>
<dbReference type="EMBL" id="JBJXBP010000002">
    <property type="protein sequence ID" value="KAL3844435.1"/>
    <property type="molecule type" value="Genomic_DNA"/>
</dbReference>
<dbReference type="InterPro" id="IPR023780">
    <property type="entry name" value="Chromo_domain"/>
</dbReference>
<evidence type="ECO:0000256" key="3">
    <source>
        <dbReference type="ARBA" id="ARBA00022603"/>
    </source>
</evidence>
<comment type="caution">
    <text evidence="13">The sequence shown here is derived from an EMBL/GenBank/DDBJ whole genome shotgun (WGS) entry which is preliminary data.</text>
</comment>
<feature type="domain" description="BAH" evidence="12">
    <location>
        <begin position="412"/>
        <end position="528"/>
    </location>
</feature>
<dbReference type="PRINTS" id="PR00105">
    <property type="entry name" value="C5METTRFRASE"/>
</dbReference>
<evidence type="ECO:0000259" key="12">
    <source>
        <dbReference type="PROSITE" id="PS51038"/>
    </source>
</evidence>
<comment type="subcellular location">
    <subcellularLocation>
        <location evidence="1">Nucleus</location>
    </subcellularLocation>
</comment>
<dbReference type="GO" id="GO:0005634">
    <property type="term" value="C:nucleus"/>
    <property type="evidence" value="ECO:0007669"/>
    <property type="project" value="UniProtKB-SubCell"/>
</dbReference>
<dbReference type="InterPro" id="IPR001025">
    <property type="entry name" value="BAH_dom"/>
</dbReference>
<protein>
    <recommendedName>
        <fullName evidence="2">DNA (cytosine-5-)-methyltransferase</fullName>
        <ecNumber evidence="2">2.1.1.37</ecNumber>
    </recommendedName>
</protein>
<comment type="catalytic activity">
    <reaction evidence="8">
        <text>a 2'-deoxycytidine in DNA + S-adenosyl-L-methionine = a 5-methyl-2'-deoxycytidine in DNA + S-adenosyl-L-homocysteine + H(+)</text>
        <dbReference type="Rhea" id="RHEA:13681"/>
        <dbReference type="Rhea" id="RHEA-COMP:11369"/>
        <dbReference type="Rhea" id="RHEA-COMP:11370"/>
        <dbReference type="ChEBI" id="CHEBI:15378"/>
        <dbReference type="ChEBI" id="CHEBI:57856"/>
        <dbReference type="ChEBI" id="CHEBI:59789"/>
        <dbReference type="ChEBI" id="CHEBI:85452"/>
        <dbReference type="ChEBI" id="CHEBI:85454"/>
        <dbReference type="EC" id="2.1.1.37"/>
    </reaction>
</comment>
<dbReference type="InterPro" id="IPR016197">
    <property type="entry name" value="Chromo-like_dom_sf"/>
</dbReference>
<dbReference type="InterPro" id="IPR043151">
    <property type="entry name" value="BAH_sf"/>
</dbReference>
<evidence type="ECO:0000256" key="9">
    <source>
        <dbReference type="PROSITE-ProRule" id="PRU01016"/>
    </source>
</evidence>
<keyword evidence="4 9" id="KW-0808">Transferase</keyword>
<dbReference type="PANTHER" id="PTHR10629">
    <property type="entry name" value="CYTOSINE-SPECIFIC METHYLTRANSFERASE"/>
    <property type="match status" value="1"/>
</dbReference>
<keyword evidence="5 9" id="KW-0949">S-adenosyl-L-methionine</keyword>
<dbReference type="PROSITE" id="PS51038">
    <property type="entry name" value="BAH"/>
    <property type="match status" value="1"/>
</dbReference>
<evidence type="ECO:0000256" key="6">
    <source>
        <dbReference type="ARBA" id="ARBA00023125"/>
    </source>
</evidence>
<dbReference type="PROSITE" id="PS51679">
    <property type="entry name" value="SAM_MT_C5"/>
    <property type="match status" value="1"/>
</dbReference>
<dbReference type="SMART" id="SM00298">
    <property type="entry name" value="CHROMO"/>
    <property type="match status" value="1"/>
</dbReference>
<accession>A0ABD3U7M6</accession>
<dbReference type="AlphaFoldDB" id="A0ABD3U7M6"/>
<dbReference type="EC" id="2.1.1.37" evidence="2"/>
<evidence type="ECO:0000256" key="4">
    <source>
        <dbReference type="ARBA" id="ARBA00022679"/>
    </source>
</evidence>
<keyword evidence="7" id="KW-0539">Nucleus</keyword>
<keyword evidence="14" id="KW-1185">Reference proteome</keyword>
<dbReference type="Pfam" id="PF01426">
    <property type="entry name" value="BAH"/>
    <property type="match status" value="1"/>
</dbReference>
<feature type="compositionally biased region" description="Low complexity" evidence="10">
    <location>
        <begin position="21"/>
        <end position="31"/>
    </location>
</feature>
<feature type="region of interest" description="Disordered" evidence="10">
    <location>
        <begin position="1"/>
        <end position="46"/>
    </location>
</feature>
<dbReference type="SUPFAM" id="SSF53335">
    <property type="entry name" value="S-adenosyl-L-methionine-dependent methyltransferases"/>
    <property type="match status" value="1"/>
</dbReference>
<evidence type="ECO:0000256" key="8">
    <source>
        <dbReference type="ARBA" id="ARBA00047422"/>
    </source>
</evidence>
<dbReference type="Pfam" id="PF00145">
    <property type="entry name" value="DNA_methylase"/>
    <property type="match status" value="1"/>
</dbReference>
<evidence type="ECO:0000256" key="10">
    <source>
        <dbReference type="SAM" id="MobiDB-lite"/>
    </source>
</evidence>
<dbReference type="InterPro" id="IPR029063">
    <property type="entry name" value="SAM-dependent_MTases_sf"/>
</dbReference>
<dbReference type="SMART" id="SM00439">
    <property type="entry name" value="BAH"/>
    <property type="match status" value="1"/>
</dbReference>
<evidence type="ECO:0000259" key="11">
    <source>
        <dbReference type="PROSITE" id="PS50013"/>
    </source>
</evidence>
<evidence type="ECO:0000313" key="13">
    <source>
        <dbReference type="EMBL" id="KAL3844435.1"/>
    </source>
</evidence>
<dbReference type="InterPro" id="IPR050390">
    <property type="entry name" value="C5-Methyltransferase"/>
</dbReference>